<evidence type="ECO:0000313" key="13">
    <source>
        <dbReference type="EMBL" id="GMI32463.1"/>
    </source>
</evidence>
<sequence>MIKEMLIALSGTKPGVDAWRVAKGVEKTITQSFSPEVELVGTKVIEMFCESIPGTVLQAGALVSGMKENGGAFSEVALGSIVVSALTTGFGSAMLSFAFDISPDGRSGYPGFYGYIPDSAGKRAAIFICLTMNSALLLILRSVSTVLLLRVDGRLVLCYYLGEHAVYMAYKIARGDFWYWIPVPGAFQETVISVFARVSIKAVNDFTGVVQFRHPGELGGAVWTLSQMMALVASAVATHVYLSSEETDPDGKAMSASVAWMVVGGLGGSWMLGFACFLLLMKRGYRGTFLSTMTSCAEIESNPSQSGGLISGGNLLEDGLGPARRPQPAAAAPDPPAPCLQCRSQQLRVDKLLAGERQLMSRVAALSASEGALRKRAAGAERELGEAAAAAAEKEGQMLALEAERERAVRGRDEAETELLRLIEANERLQARIKVRPGAALREGGVRVDVSDRMDLLRGQLGDERTSHELTKNRLNGIITDLRSEMEAVSTRTTQKNSEMTRMARELSKLQEASAERERNKRQHSTSGTQVSPKREPAPAVYEKQEKSSKSAGTQAGGGVSGGGGGGGGGDSKETLRLSLTKLEAAVLAEIKGMQRHAHLLNLTNTSTMREMKLELDSHKLRLEAAKEQQNVLLFCLQTAETKLSEVDPETAEKVRSSRGVRMKSIKESLGGKMMQLEQRSGSTSFMTGEKLRELLPKAKETWDEWLTQRKNLFEDLKNQLGGEMFGIGKKGGQKFDMKDKQTHLVAKPAAAAAEPPKPKKKSAAELAAEDVDEEEELDEAEASVFKIALAATLVYVTIGVVSFYFIYKPVGWGFSEAFYYTIVTLTTVGYGDINGASAMSQGEIFFTAIYALFGILLAGTALGIIAAAFVEAQEEAMQATLQAALEADTDKDGKRRASSFGAAVGAVGGVFDPIKKLYAAVVPEDLQALMPSFGILGFMIGLGMILAYADNNDLTGTEAFYFAVITSTTIGYGDISPINHDSTMILGAIYLLVTVTATGNVLGSIAGFFIDKKKREAMEKILQKKITIKDFAKFDVDGDGKIEKSEFVINKLVLMGLVQQVDIDRVEQEFAVMDADGSGEIDMEDLHAYLKEANAKKAAAKGGKPAAVVQEAPAPAAVVQETPDNKV</sequence>
<evidence type="ECO:0000256" key="3">
    <source>
        <dbReference type="ARBA" id="ARBA00022692"/>
    </source>
</evidence>
<evidence type="ECO:0000256" key="2">
    <source>
        <dbReference type="ARBA" id="ARBA00022448"/>
    </source>
</evidence>
<evidence type="ECO:0000256" key="5">
    <source>
        <dbReference type="ARBA" id="ARBA00022989"/>
    </source>
</evidence>
<dbReference type="EMBL" id="BRYB01000548">
    <property type="protein sequence ID" value="GMI32463.1"/>
    <property type="molecule type" value="Genomic_DNA"/>
</dbReference>
<feature type="compositionally biased region" description="Gly residues" evidence="10">
    <location>
        <begin position="555"/>
        <end position="570"/>
    </location>
</feature>
<reference evidence="13 14" key="1">
    <citation type="journal article" date="2023" name="Commun. Biol.">
        <title>Genome analysis of Parmales, the sister group of diatoms, reveals the evolutionary specialization of diatoms from phago-mixotrophs to photoautotrophs.</title>
        <authorList>
            <person name="Ban H."/>
            <person name="Sato S."/>
            <person name="Yoshikawa S."/>
            <person name="Yamada K."/>
            <person name="Nakamura Y."/>
            <person name="Ichinomiya M."/>
            <person name="Sato N."/>
            <person name="Blanc-Mathieu R."/>
            <person name="Endo H."/>
            <person name="Kuwata A."/>
            <person name="Ogata H."/>
        </authorList>
    </citation>
    <scope>NUCLEOTIDE SEQUENCE [LARGE SCALE GENOMIC DNA]</scope>
</reference>
<comment type="subcellular location">
    <subcellularLocation>
        <location evidence="1">Membrane</location>
        <topology evidence="1">Multi-pass membrane protein</topology>
    </subcellularLocation>
</comment>
<dbReference type="SUPFAM" id="SSF47473">
    <property type="entry name" value="EF-hand"/>
    <property type="match status" value="1"/>
</dbReference>
<dbReference type="InterPro" id="IPR011992">
    <property type="entry name" value="EF-hand-dom_pair"/>
</dbReference>
<dbReference type="PROSITE" id="PS00018">
    <property type="entry name" value="EF_HAND_1"/>
    <property type="match status" value="2"/>
</dbReference>
<comment type="caution">
    <text evidence="13">The sequence shown here is derived from an EMBL/GenBank/DDBJ whole genome shotgun (WGS) entry which is preliminary data.</text>
</comment>
<dbReference type="InterPro" id="IPR018247">
    <property type="entry name" value="EF_Hand_1_Ca_BS"/>
</dbReference>
<feature type="transmembrane region" description="Helical" evidence="11">
    <location>
        <begin position="254"/>
        <end position="280"/>
    </location>
</feature>
<evidence type="ECO:0000256" key="11">
    <source>
        <dbReference type="SAM" id="Phobius"/>
    </source>
</evidence>
<dbReference type="CDD" id="cd00051">
    <property type="entry name" value="EFh"/>
    <property type="match status" value="1"/>
</dbReference>
<feature type="compositionally biased region" description="Polar residues" evidence="10">
    <location>
        <begin position="490"/>
        <end position="500"/>
    </location>
</feature>
<keyword evidence="3 11" id="KW-0812">Transmembrane</keyword>
<feature type="domain" description="EF-hand" evidence="12">
    <location>
        <begin position="1062"/>
        <end position="1097"/>
    </location>
</feature>
<feature type="transmembrane region" description="Helical" evidence="11">
    <location>
        <begin position="221"/>
        <end position="242"/>
    </location>
</feature>
<dbReference type="InterPro" id="IPR003280">
    <property type="entry name" value="2pore_dom_K_chnl"/>
</dbReference>
<feature type="coiled-coil region" evidence="9">
    <location>
        <begin position="398"/>
        <end position="432"/>
    </location>
</feature>
<feature type="transmembrane region" description="Helical" evidence="11">
    <location>
        <begin position="124"/>
        <end position="149"/>
    </location>
</feature>
<proteinExistence type="predicted"/>
<gene>
    <name evidence="13" type="ORF">TeGR_g7304</name>
</gene>
<feature type="compositionally biased region" description="Basic and acidic residues" evidence="10">
    <location>
        <begin position="533"/>
        <end position="549"/>
    </location>
</feature>
<evidence type="ECO:0000313" key="14">
    <source>
        <dbReference type="Proteomes" id="UP001165060"/>
    </source>
</evidence>
<dbReference type="Pfam" id="PF07885">
    <property type="entry name" value="Ion_trans_2"/>
    <property type="match status" value="2"/>
</dbReference>
<dbReference type="Pfam" id="PF13202">
    <property type="entry name" value="EF-hand_5"/>
    <property type="match status" value="2"/>
</dbReference>
<accession>A0ABQ6MU30</accession>
<organism evidence="13 14">
    <name type="scientific">Tetraparma gracilis</name>
    <dbReference type="NCBI Taxonomy" id="2962635"/>
    <lineage>
        <taxon>Eukaryota</taxon>
        <taxon>Sar</taxon>
        <taxon>Stramenopiles</taxon>
        <taxon>Ochrophyta</taxon>
        <taxon>Bolidophyceae</taxon>
        <taxon>Parmales</taxon>
        <taxon>Triparmaceae</taxon>
        <taxon>Tetraparma</taxon>
    </lineage>
</organism>
<feature type="region of interest" description="Disordered" evidence="10">
    <location>
        <begin position="749"/>
        <end position="771"/>
    </location>
</feature>
<feature type="transmembrane region" description="Helical" evidence="11">
    <location>
        <begin position="929"/>
        <end position="949"/>
    </location>
</feature>
<evidence type="ECO:0000256" key="1">
    <source>
        <dbReference type="ARBA" id="ARBA00004141"/>
    </source>
</evidence>
<dbReference type="InterPro" id="IPR013099">
    <property type="entry name" value="K_chnl_dom"/>
</dbReference>
<feature type="transmembrane region" description="Helical" evidence="11">
    <location>
        <begin position="985"/>
        <end position="1011"/>
    </location>
</feature>
<dbReference type="Proteomes" id="UP001165060">
    <property type="component" value="Unassembled WGS sequence"/>
</dbReference>
<dbReference type="SMART" id="SM00054">
    <property type="entry name" value="EFh"/>
    <property type="match status" value="2"/>
</dbReference>
<feature type="compositionally biased region" description="Low complexity" evidence="10">
    <location>
        <begin position="322"/>
        <end position="332"/>
    </location>
</feature>
<evidence type="ECO:0000259" key="12">
    <source>
        <dbReference type="PROSITE" id="PS50222"/>
    </source>
</evidence>
<feature type="transmembrane region" description="Helical" evidence="11">
    <location>
        <begin position="818"/>
        <end position="834"/>
    </location>
</feature>
<keyword evidence="8" id="KW-0407">Ion channel</keyword>
<feature type="region of interest" description="Disordered" evidence="10">
    <location>
        <begin position="487"/>
        <end position="573"/>
    </location>
</feature>
<evidence type="ECO:0000256" key="10">
    <source>
        <dbReference type="SAM" id="MobiDB-lite"/>
    </source>
</evidence>
<dbReference type="Gene3D" id="1.10.238.10">
    <property type="entry name" value="EF-hand"/>
    <property type="match status" value="1"/>
</dbReference>
<evidence type="ECO:0000256" key="7">
    <source>
        <dbReference type="ARBA" id="ARBA00023136"/>
    </source>
</evidence>
<keyword evidence="6" id="KW-0406">Ion transport</keyword>
<keyword evidence="9" id="KW-0175">Coiled coil</keyword>
<evidence type="ECO:0000256" key="4">
    <source>
        <dbReference type="ARBA" id="ARBA00022837"/>
    </source>
</evidence>
<dbReference type="PANTHER" id="PTHR11003">
    <property type="entry name" value="POTASSIUM CHANNEL, SUBFAMILY K"/>
    <property type="match status" value="1"/>
</dbReference>
<dbReference type="Gene3D" id="1.10.287.70">
    <property type="match status" value="2"/>
</dbReference>
<dbReference type="InterPro" id="IPR002048">
    <property type="entry name" value="EF_hand_dom"/>
</dbReference>
<evidence type="ECO:0000256" key="6">
    <source>
        <dbReference type="ARBA" id="ARBA00023065"/>
    </source>
</evidence>
<keyword evidence="4" id="KW-0106">Calcium</keyword>
<keyword evidence="14" id="KW-1185">Reference proteome</keyword>
<keyword evidence="5 11" id="KW-1133">Transmembrane helix</keyword>
<evidence type="ECO:0000256" key="9">
    <source>
        <dbReference type="SAM" id="Coils"/>
    </source>
</evidence>
<keyword evidence="2" id="KW-0813">Transport</keyword>
<feature type="compositionally biased region" description="Basic and acidic residues" evidence="10">
    <location>
        <begin position="502"/>
        <end position="519"/>
    </location>
</feature>
<name>A0ABQ6MU30_9STRA</name>
<feature type="transmembrane region" description="Helical" evidence="11">
    <location>
        <begin position="846"/>
        <end position="871"/>
    </location>
</feature>
<dbReference type="SUPFAM" id="SSF81324">
    <property type="entry name" value="Voltage-gated potassium channels"/>
    <property type="match status" value="2"/>
</dbReference>
<feature type="transmembrane region" description="Helical" evidence="11">
    <location>
        <begin position="961"/>
        <end position="979"/>
    </location>
</feature>
<feature type="region of interest" description="Disordered" evidence="10">
    <location>
        <begin position="317"/>
        <end position="337"/>
    </location>
</feature>
<feature type="domain" description="EF-hand" evidence="12">
    <location>
        <begin position="1023"/>
        <end position="1058"/>
    </location>
</feature>
<feature type="transmembrane region" description="Helical" evidence="11">
    <location>
        <begin position="76"/>
        <end position="99"/>
    </location>
</feature>
<dbReference type="PROSITE" id="PS50222">
    <property type="entry name" value="EF_HAND_2"/>
    <property type="match status" value="2"/>
</dbReference>
<dbReference type="PANTHER" id="PTHR11003:SF291">
    <property type="entry name" value="IP11374P"/>
    <property type="match status" value="1"/>
</dbReference>
<feature type="transmembrane region" description="Helical" evidence="11">
    <location>
        <begin position="788"/>
        <end position="806"/>
    </location>
</feature>
<evidence type="ECO:0000256" key="8">
    <source>
        <dbReference type="ARBA" id="ARBA00023303"/>
    </source>
</evidence>
<protein>
    <recommendedName>
        <fullName evidence="12">EF-hand domain-containing protein</fullName>
    </recommendedName>
</protein>
<keyword evidence="7 11" id="KW-0472">Membrane</keyword>